<dbReference type="PANTHER" id="PTHR33495:SF2">
    <property type="entry name" value="ANTI-SIGMA FACTOR ANTAGONIST TM_1081-RELATED"/>
    <property type="match status" value="1"/>
</dbReference>
<dbReference type="SUPFAM" id="SSF52091">
    <property type="entry name" value="SpoIIaa-like"/>
    <property type="match status" value="1"/>
</dbReference>
<evidence type="ECO:0000313" key="4">
    <source>
        <dbReference type="EMBL" id="SDI99343.1"/>
    </source>
</evidence>
<dbReference type="RefSeq" id="WP_090029270.1">
    <property type="nucleotide sequence ID" value="NZ_FNEB01000007.1"/>
</dbReference>
<dbReference type="InterPro" id="IPR003658">
    <property type="entry name" value="Anti-sigma_ant"/>
</dbReference>
<dbReference type="PANTHER" id="PTHR33495">
    <property type="entry name" value="ANTI-SIGMA FACTOR ANTAGONIST TM_1081-RELATED-RELATED"/>
    <property type="match status" value="1"/>
</dbReference>
<evidence type="ECO:0000259" key="3">
    <source>
        <dbReference type="PROSITE" id="PS50801"/>
    </source>
</evidence>
<dbReference type="OrthoDB" id="9796076at2"/>
<sequence length="112" mass="11958">MELSARQLGPYLVVDISEQRIDAAIAIAFKDAVRDIGAKSSADVILNLEAVKFIDSSGLGAIVAVMKSLGSDRRLHLACLSPAVEQVFRLTRMDSVFTIHPAPEAALNGHEG</sequence>
<protein>
    <recommendedName>
        <fullName evidence="2">Anti-sigma factor antagonist</fullName>
    </recommendedName>
</protein>
<dbReference type="AlphaFoldDB" id="A0A1G8Q3Q1"/>
<reference evidence="4 5" key="1">
    <citation type="submission" date="2016-10" db="EMBL/GenBank/DDBJ databases">
        <authorList>
            <person name="de Groot N.N."/>
        </authorList>
    </citation>
    <scope>NUCLEOTIDE SEQUENCE [LARGE SCALE GENOMIC DNA]</scope>
    <source>
        <strain evidence="4 5">DSM 28010</strain>
    </source>
</reference>
<keyword evidence="5" id="KW-1185">Reference proteome</keyword>
<organism evidence="4 5">
    <name type="scientific">Lutimaribacter saemankumensis</name>
    <dbReference type="NCBI Taxonomy" id="490829"/>
    <lineage>
        <taxon>Bacteria</taxon>
        <taxon>Pseudomonadati</taxon>
        <taxon>Pseudomonadota</taxon>
        <taxon>Alphaproteobacteria</taxon>
        <taxon>Rhodobacterales</taxon>
        <taxon>Roseobacteraceae</taxon>
        <taxon>Lutimaribacter</taxon>
    </lineage>
</organism>
<proteinExistence type="inferred from homology"/>
<comment type="similarity">
    <text evidence="1 2">Belongs to the anti-sigma-factor antagonist family.</text>
</comment>
<accession>A0A1G8Q3Q1</accession>
<gene>
    <name evidence="4" type="ORF">SAMN05421850_107103</name>
</gene>
<evidence type="ECO:0000313" key="5">
    <source>
        <dbReference type="Proteomes" id="UP000199340"/>
    </source>
</evidence>
<dbReference type="GO" id="GO:0043856">
    <property type="term" value="F:anti-sigma factor antagonist activity"/>
    <property type="evidence" value="ECO:0007669"/>
    <property type="project" value="InterPro"/>
</dbReference>
<dbReference type="Proteomes" id="UP000199340">
    <property type="component" value="Unassembled WGS sequence"/>
</dbReference>
<name>A0A1G8Q3Q1_9RHOB</name>
<dbReference type="InterPro" id="IPR036513">
    <property type="entry name" value="STAS_dom_sf"/>
</dbReference>
<dbReference type="CDD" id="cd07043">
    <property type="entry name" value="STAS_anti-anti-sigma_factors"/>
    <property type="match status" value="1"/>
</dbReference>
<dbReference type="InterPro" id="IPR002645">
    <property type="entry name" value="STAS_dom"/>
</dbReference>
<dbReference type="STRING" id="490829.SAMN05421850_107103"/>
<dbReference type="NCBIfam" id="TIGR00377">
    <property type="entry name" value="ant_ant_sig"/>
    <property type="match status" value="1"/>
</dbReference>
<dbReference type="Pfam" id="PF01740">
    <property type="entry name" value="STAS"/>
    <property type="match status" value="1"/>
</dbReference>
<evidence type="ECO:0000256" key="2">
    <source>
        <dbReference type="RuleBase" id="RU003749"/>
    </source>
</evidence>
<feature type="domain" description="STAS" evidence="3">
    <location>
        <begin position="21"/>
        <end position="110"/>
    </location>
</feature>
<dbReference type="PROSITE" id="PS50801">
    <property type="entry name" value="STAS"/>
    <property type="match status" value="1"/>
</dbReference>
<dbReference type="EMBL" id="FNEB01000007">
    <property type="protein sequence ID" value="SDI99343.1"/>
    <property type="molecule type" value="Genomic_DNA"/>
</dbReference>
<evidence type="ECO:0000256" key="1">
    <source>
        <dbReference type="ARBA" id="ARBA00009013"/>
    </source>
</evidence>
<dbReference type="Gene3D" id="3.30.750.24">
    <property type="entry name" value="STAS domain"/>
    <property type="match status" value="1"/>
</dbReference>